<accession>A0ABR4XJG2</accession>
<keyword evidence="3" id="KW-1185">Reference proteome</keyword>
<protein>
    <submittedName>
        <fullName evidence="2">Uncharacterized protein</fullName>
    </submittedName>
</protein>
<dbReference type="RefSeq" id="WP_036791406.1">
    <property type="nucleotide sequence ID" value="NZ_JQZV01000013.1"/>
</dbReference>
<feature type="transmembrane region" description="Helical" evidence="1">
    <location>
        <begin position="12"/>
        <end position="31"/>
    </location>
</feature>
<organism evidence="2 3">
    <name type="scientific">Porphyromonas canoris</name>
    <dbReference type="NCBI Taxonomy" id="36875"/>
    <lineage>
        <taxon>Bacteria</taxon>
        <taxon>Pseudomonadati</taxon>
        <taxon>Bacteroidota</taxon>
        <taxon>Bacteroidia</taxon>
        <taxon>Bacteroidales</taxon>
        <taxon>Porphyromonadaceae</taxon>
        <taxon>Porphyromonas</taxon>
    </lineage>
</organism>
<reference evidence="2 3" key="1">
    <citation type="submission" date="2014-08" db="EMBL/GenBank/DDBJ databases">
        <title>Porphyromonas canoris strain:OH2762 Genome sequencing.</title>
        <authorList>
            <person name="Wallis C."/>
            <person name="Deusch O."/>
            <person name="O'Flynn C."/>
            <person name="Davis I."/>
            <person name="Jospin G."/>
            <person name="Darling A.E."/>
            <person name="Coil D.A."/>
            <person name="Alexiev A."/>
            <person name="Horsfall A."/>
            <person name="Kirkwood N."/>
            <person name="Harris S."/>
            <person name="Eisen J.A."/>
        </authorList>
    </citation>
    <scope>NUCLEOTIDE SEQUENCE [LARGE SCALE GENOMIC DNA]</scope>
    <source>
        <strain evidence="3">COT-108 OH2762</strain>
    </source>
</reference>
<proteinExistence type="predicted"/>
<keyword evidence="1" id="KW-0812">Transmembrane</keyword>
<dbReference type="EMBL" id="JQZV01000013">
    <property type="protein sequence ID" value="KGN91840.1"/>
    <property type="molecule type" value="Genomic_DNA"/>
</dbReference>
<keyword evidence="1" id="KW-1133">Transmembrane helix</keyword>
<evidence type="ECO:0000256" key="1">
    <source>
        <dbReference type="SAM" id="Phobius"/>
    </source>
</evidence>
<name>A0ABR4XJG2_9PORP</name>
<keyword evidence="1" id="KW-0472">Membrane</keyword>
<dbReference type="Proteomes" id="UP000030101">
    <property type="component" value="Unassembled WGS sequence"/>
</dbReference>
<evidence type="ECO:0000313" key="3">
    <source>
        <dbReference type="Proteomes" id="UP000030101"/>
    </source>
</evidence>
<comment type="caution">
    <text evidence="2">The sequence shown here is derived from an EMBL/GenBank/DDBJ whole genome shotgun (WGS) entry which is preliminary data.</text>
</comment>
<feature type="transmembrane region" description="Helical" evidence="1">
    <location>
        <begin position="84"/>
        <end position="104"/>
    </location>
</feature>
<feature type="transmembrane region" description="Helical" evidence="1">
    <location>
        <begin position="51"/>
        <end position="72"/>
    </location>
</feature>
<sequence>MAVTKIRKTSSITLLVVAAISVIVMGLFYFGGYVDPAAAKPEPVYTGALLYWTYALAIIAVLATLLFGLAAFFSSFKNSPKKAIRTVVILVLFAALLGITYAVGSADPLPLSQDFQQYNIPTWLKRTDMLLYSTYALICLSILGVLFGAIKNLFIKK</sequence>
<feature type="transmembrane region" description="Helical" evidence="1">
    <location>
        <begin position="129"/>
        <end position="150"/>
    </location>
</feature>
<gene>
    <name evidence="2" type="ORF">HQ43_07115</name>
</gene>
<evidence type="ECO:0000313" key="2">
    <source>
        <dbReference type="EMBL" id="KGN91840.1"/>
    </source>
</evidence>